<sequence>LTDTTIPSLPSLEYLDLDLSYYSSITVVPDLSTVPKLRSLIWGSSISDFSNLVTPSSLQLLQISTYDISDFTQFSSVISSLVGLIDLDVTLNFPIESYPFEVHSFDLSGATSIKYFKLSGRYLNDISEVVLPPYARIYNLYASILPDFSSLTNIEVLILDYSSLSDISCLSECCHTLKELDLSDTSVVDISALASFNSLVKLDLRWVNGISDISALSNQTSLKYLNLGGNNISDISPLSSLVNLEFLYLSNNAISDVSALSALSLLKVLHVDGNDISDISSFSALESITYLDIGDNSIIDASSLSVG</sequence>
<evidence type="ECO:0000256" key="2">
    <source>
        <dbReference type="ARBA" id="ARBA00022737"/>
    </source>
</evidence>
<dbReference type="EMBL" id="BQXS01000505">
    <property type="protein sequence ID" value="GKT28849.1"/>
    <property type="molecule type" value="Genomic_DNA"/>
</dbReference>
<dbReference type="Proteomes" id="UP001057375">
    <property type="component" value="Unassembled WGS sequence"/>
</dbReference>
<dbReference type="Pfam" id="PF12799">
    <property type="entry name" value="LRR_4"/>
    <property type="match status" value="1"/>
</dbReference>
<dbReference type="Gene3D" id="3.80.10.10">
    <property type="entry name" value="Ribonuclease Inhibitor"/>
    <property type="match status" value="2"/>
</dbReference>
<dbReference type="PANTHER" id="PTHR46652:SF3">
    <property type="entry name" value="LEUCINE-RICH REPEAT-CONTAINING PROTEIN 9"/>
    <property type="match status" value="1"/>
</dbReference>
<keyword evidence="1" id="KW-0433">Leucine-rich repeat</keyword>
<dbReference type="InterPro" id="IPR032675">
    <property type="entry name" value="LRR_dom_sf"/>
</dbReference>
<proteinExistence type="predicted"/>
<dbReference type="SUPFAM" id="SSF52047">
    <property type="entry name" value="RNI-like"/>
    <property type="match status" value="1"/>
</dbReference>
<dbReference type="PROSITE" id="PS51450">
    <property type="entry name" value="LRR"/>
    <property type="match status" value="3"/>
</dbReference>
<reference evidence="3" key="1">
    <citation type="submission" date="2022-03" db="EMBL/GenBank/DDBJ databases">
        <title>Draft genome sequence of Aduncisulcus paluster, a free-living microaerophilic Fornicata.</title>
        <authorList>
            <person name="Yuyama I."/>
            <person name="Kume K."/>
            <person name="Tamura T."/>
            <person name="Inagaki Y."/>
            <person name="Hashimoto T."/>
        </authorList>
    </citation>
    <scope>NUCLEOTIDE SEQUENCE</scope>
    <source>
        <strain evidence="3">NY0171</strain>
    </source>
</reference>
<evidence type="ECO:0000313" key="3">
    <source>
        <dbReference type="EMBL" id="GKT28849.1"/>
    </source>
</evidence>
<protein>
    <submittedName>
        <fullName evidence="3">Leucine-rich repeat domain-containing protein</fullName>
    </submittedName>
</protein>
<dbReference type="PANTHER" id="PTHR46652">
    <property type="entry name" value="LEUCINE-RICH REPEAT AND IQ DOMAIN-CONTAINING PROTEIN 1-RELATED"/>
    <property type="match status" value="1"/>
</dbReference>
<accession>A0ABQ5KBM3</accession>
<comment type="caution">
    <text evidence="3">The sequence shown here is derived from an EMBL/GenBank/DDBJ whole genome shotgun (WGS) entry which is preliminary data.</text>
</comment>
<keyword evidence="4" id="KW-1185">Reference proteome</keyword>
<evidence type="ECO:0000313" key="4">
    <source>
        <dbReference type="Proteomes" id="UP001057375"/>
    </source>
</evidence>
<dbReference type="InterPro" id="IPR050836">
    <property type="entry name" value="SDS22/Internalin_LRR"/>
</dbReference>
<dbReference type="SMART" id="SM00365">
    <property type="entry name" value="LRR_SD22"/>
    <property type="match status" value="3"/>
</dbReference>
<keyword evidence="2" id="KW-0677">Repeat</keyword>
<gene>
    <name evidence="3" type="ORF">ADUPG1_000906</name>
</gene>
<organism evidence="3 4">
    <name type="scientific">Aduncisulcus paluster</name>
    <dbReference type="NCBI Taxonomy" id="2918883"/>
    <lineage>
        <taxon>Eukaryota</taxon>
        <taxon>Metamonada</taxon>
        <taxon>Carpediemonas-like organisms</taxon>
        <taxon>Aduncisulcus</taxon>
    </lineage>
</organism>
<dbReference type="InterPro" id="IPR001611">
    <property type="entry name" value="Leu-rich_rpt"/>
</dbReference>
<name>A0ABQ5KBM3_9EUKA</name>
<dbReference type="InterPro" id="IPR025875">
    <property type="entry name" value="Leu-rich_rpt_4"/>
</dbReference>
<feature type="non-terminal residue" evidence="3">
    <location>
        <position position="1"/>
    </location>
</feature>
<evidence type="ECO:0000256" key="1">
    <source>
        <dbReference type="ARBA" id="ARBA00022614"/>
    </source>
</evidence>